<dbReference type="EMBL" id="MORL01000013">
    <property type="protein sequence ID" value="OIN57285.1"/>
    <property type="molecule type" value="Genomic_DNA"/>
</dbReference>
<feature type="transmembrane region" description="Helical" evidence="1">
    <location>
        <begin position="94"/>
        <end position="116"/>
    </location>
</feature>
<feature type="transmembrane region" description="Helical" evidence="1">
    <location>
        <begin position="69"/>
        <end position="87"/>
    </location>
</feature>
<sequence>MFSLPDLYYGSFYLQMISYILPVWVGCIYWSKLDNILRIFLVSILIACLIDTASWILSAKNIHNLYLGYLFTLNMFISRVIILLFFVKERLPRQLITFSAGLVLLVFAFDFGWIAGSDQHNAFSGSIANGWIIIGCLFCLRKLVMQTLIGLSRKPLFWMFTAVLIKKVFTFADSLFANYVLNNSLAGAYLLFSFTYLTSVAENILYARGFYLARK</sequence>
<proteinExistence type="predicted"/>
<evidence type="ECO:0000256" key="1">
    <source>
        <dbReference type="SAM" id="Phobius"/>
    </source>
</evidence>
<evidence type="ECO:0000313" key="2">
    <source>
        <dbReference type="EMBL" id="OIN57285.1"/>
    </source>
</evidence>
<keyword evidence="3" id="KW-1185">Reference proteome</keyword>
<reference evidence="2 3" key="1">
    <citation type="submission" date="2016-10" db="EMBL/GenBank/DDBJ databases">
        <title>Arsenicibacter rosenii gen. nov., sp. nov., an efficient arsenic-methylating bacterium isolated from an arsenic-contaminated paddy soil.</title>
        <authorList>
            <person name="Huang K."/>
        </authorList>
    </citation>
    <scope>NUCLEOTIDE SEQUENCE [LARGE SCALE GENOMIC DNA]</scope>
    <source>
        <strain evidence="2 3">SM-1</strain>
    </source>
</reference>
<feature type="transmembrane region" description="Helical" evidence="1">
    <location>
        <begin position="12"/>
        <end position="30"/>
    </location>
</feature>
<gene>
    <name evidence="2" type="ORF">BLX24_20080</name>
</gene>
<feature type="transmembrane region" description="Helical" evidence="1">
    <location>
        <begin position="122"/>
        <end position="144"/>
    </location>
</feature>
<keyword evidence="1" id="KW-0472">Membrane</keyword>
<comment type="caution">
    <text evidence="2">The sequence shown here is derived from an EMBL/GenBank/DDBJ whole genome shotgun (WGS) entry which is preliminary data.</text>
</comment>
<name>A0A1S2VG88_9BACT</name>
<protein>
    <submittedName>
        <fullName evidence="2">Uncharacterized protein</fullName>
    </submittedName>
</protein>
<accession>A0A1S2VG88</accession>
<feature type="transmembrane region" description="Helical" evidence="1">
    <location>
        <begin position="156"/>
        <end position="180"/>
    </location>
</feature>
<dbReference type="Proteomes" id="UP000181790">
    <property type="component" value="Unassembled WGS sequence"/>
</dbReference>
<evidence type="ECO:0000313" key="3">
    <source>
        <dbReference type="Proteomes" id="UP000181790"/>
    </source>
</evidence>
<dbReference type="AlphaFoldDB" id="A0A1S2VG88"/>
<keyword evidence="1" id="KW-1133">Transmembrane helix</keyword>
<feature type="transmembrane region" description="Helical" evidence="1">
    <location>
        <begin position="186"/>
        <end position="206"/>
    </location>
</feature>
<feature type="transmembrane region" description="Helical" evidence="1">
    <location>
        <begin position="37"/>
        <end position="57"/>
    </location>
</feature>
<organism evidence="2 3">
    <name type="scientific">Arsenicibacter rosenii</name>
    <dbReference type="NCBI Taxonomy" id="1750698"/>
    <lineage>
        <taxon>Bacteria</taxon>
        <taxon>Pseudomonadati</taxon>
        <taxon>Bacteroidota</taxon>
        <taxon>Cytophagia</taxon>
        <taxon>Cytophagales</taxon>
        <taxon>Spirosomataceae</taxon>
        <taxon>Arsenicibacter</taxon>
    </lineage>
</organism>
<keyword evidence="1" id="KW-0812">Transmembrane</keyword>